<evidence type="ECO:0000256" key="4">
    <source>
        <dbReference type="ARBA" id="ARBA00023163"/>
    </source>
</evidence>
<comment type="subcellular location">
    <subcellularLocation>
        <location evidence="1">Nucleus</location>
    </subcellularLocation>
</comment>
<evidence type="ECO:0000259" key="7">
    <source>
        <dbReference type="PROSITE" id="PS50066"/>
    </source>
</evidence>
<dbReference type="Proteomes" id="UP000594263">
    <property type="component" value="Unplaced"/>
</dbReference>
<dbReference type="CDD" id="cd00266">
    <property type="entry name" value="MADS_SRF_like"/>
    <property type="match status" value="1"/>
</dbReference>
<keyword evidence="2" id="KW-0805">Transcription regulation</keyword>
<protein>
    <recommendedName>
        <fullName evidence="7">MADS-box domain-containing protein</fullName>
    </recommendedName>
</protein>
<dbReference type="PANTHER" id="PTHR48019">
    <property type="entry name" value="SERUM RESPONSE FACTOR HOMOLOG"/>
    <property type="match status" value="1"/>
</dbReference>
<feature type="coiled-coil region" evidence="6">
    <location>
        <begin position="178"/>
        <end position="235"/>
    </location>
</feature>
<dbReference type="GO" id="GO:0005634">
    <property type="term" value="C:nucleus"/>
    <property type="evidence" value="ECO:0007669"/>
    <property type="project" value="UniProtKB-SubCell"/>
</dbReference>
<dbReference type="InterPro" id="IPR033897">
    <property type="entry name" value="SRF-like_MADS-box"/>
</dbReference>
<dbReference type="GO" id="GO:0000987">
    <property type="term" value="F:cis-regulatory region sequence-specific DNA binding"/>
    <property type="evidence" value="ECO:0007669"/>
    <property type="project" value="InterPro"/>
</dbReference>
<dbReference type="InterPro" id="IPR002100">
    <property type="entry name" value="TF_MADSbox"/>
</dbReference>
<keyword evidence="6" id="KW-0175">Coiled coil</keyword>
<dbReference type="InterPro" id="IPR036879">
    <property type="entry name" value="TF_MADSbox_sf"/>
</dbReference>
<feature type="domain" description="MADS-box" evidence="7">
    <location>
        <begin position="103"/>
        <end position="155"/>
    </location>
</feature>
<reference evidence="8" key="1">
    <citation type="submission" date="2021-01" db="UniProtKB">
        <authorList>
            <consortium name="EnsemblPlants"/>
        </authorList>
    </citation>
    <scope>IDENTIFICATION</scope>
</reference>
<dbReference type="AlphaFoldDB" id="A0A7N0UK10"/>
<dbReference type="Gramene" id="Kaladp0071s0096.1.v1.1">
    <property type="protein sequence ID" value="Kaladp0071s0096.1.v1.1"/>
    <property type="gene ID" value="Kaladp0071s0096.v1.1"/>
</dbReference>
<evidence type="ECO:0000256" key="2">
    <source>
        <dbReference type="ARBA" id="ARBA00023015"/>
    </source>
</evidence>
<name>A0A7N0UK10_KALFE</name>
<dbReference type="SMART" id="SM00432">
    <property type="entry name" value="MADS"/>
    <property type="match status" value="1"/>
</dbReference>
<accession>A0A7N0UK10</accession>
<dbReference type="InterPro" id="IPR050142">
    <property type="entry name" value="MADS-box/MEF2_TF"/>
</dbReference>
<proteinExistence type="predicted"/>
<dbReference type="GO" id="GO:0010152">
    <property type="term" value="P:pollen maturation"/>
    <property type="evidence" value="ECO:0007669"/>
    <property type="project" value="UniProtKB-ARBA"/>
</dbReference>
<keyword evidence="5" id="KW-0539">Nucleus</keyword>
<organism evidence="8 9">
    <name type="scientific">Kalanchoe fedtschenkoi</name>
    <name type="common">Lavender scallops</name>
    <name type="synonym">South American air plant</name>
    <dbReference type="NCBI Taxonomy" id="63787"/>
    <lineage>
        <taxon>Eukaryota</taxon>
        <taxon>Viridiplantae</taxon>
        <taxon>Streptophyta</taxon>
        <taxon>Embryophyta</taxon>
        <taxon>Tracheophyta</taxon>
        <taxon>Spermatophyta</taxon>
        <taxon>Magnoliopsida</taxon>
        <taxon>eudicotyledons</taxon>
        <taxon>Gunneridae</taxon>
        <taxon>Pentapetalae</taxon>
        <taxon>Saxifragales</taxon>
        <taxon>Crassulaceae</taxon>
        <taxon>Kalanchoe</taxon>
    </lineage>
</organism>
<dbReference type="Gene3D" id="3.40.1810.10">
    <property type="entry name" value="Transcription factor, MADS-box"/>
    <property type="match status" value="1"/>
</dbReference>
<dbReference type="GO" id="GO:0046983">
    <property type="term" value="F:protein dimerization activity"/>
    <property type="evidence" value="ECO:0007669"/>
    <property type="project" value="InterPro"/>
</dbReference>
<dbReference type="SUPFAM" id="SSF55455">
    <property type="entry name" value="SRF-like"/>
    <property type="match status" value="1"/>
</dbReference>
<evidence type="ECO:0000256" key="5">
    <source>
        <dbReference type="ARBA" id="ARBA00023242"/>
    </source>
</evidence>
<dbReference type="FunFam" id="3.40.1810.10:FF:000010">
    <property type="entry name" value="Agamous-like MADS-box protein AGL30"/>
    <property type="match status" value="1"/>
</dbReference>
<dbReference type="PRINTS" id="PR00404">
    <property type="entry name" value="MADSDOMAIN"/>
</dbReference>
<evidence type="ECO:0000313" key="9">
    <source>
        <dbReference type="Proteomes" id="UP000594263"/>
    </source>
</evidence>
<dbReference type="GO" id="GO:0045944">
    <property type="term" value="P:positive regulation of transcription by RNA polymerase II"/>
    <property type="evidence" value="ECO:0007669"/>
    <property type="project" value="InterPro"/>
</dbReference>
<evidence type="ECO:0000256" key="1">
    <source>
        <dbReference type="ARBA" id="ARBA00004123"/>
    </source>
</evidence>
<keyword evidence="3" id="KW-0238">DNA-binding</keyword>
<keyword evidence="4" id="KW-0804">Transcription</keyword>
<dbReference type="EnsemblPlants" id="Kaladp0071s0096.1.v1.1">
    <property type="protein sequence ID" value="Kaladp0071s0096.1.v1.1"/>
    <property type="gene ID" value="Kaladp0071s0096.v1.1"/>
</dbReference>
<dbReference type="Pfam" id="PF00319">
    <property type="entry name" value="SRF-TF"/>
    <property type="match status" value="1"/>
</dbReference>
<dbReference type="GO" id="GO:0080092">
    <property type="term" value="P:regulation of pollen tube growth"/>
    <property type="evidence" value="ECO:0007669"/>
    <property type="project" value="UniProtKB-ARBA"/>
</dbReference>
<evidence type="ECO:0000256" key="6">
    <source>
        <dbReference type="SAM" id="Coils"/>
    </source>
</evidence>
<evidence type="ECO:0000256" key="3">
    <source>
        <dbReference type="ARBA" id="ARBA00023125"/>
    </source>
</evidence>
<dbReference type="OMA" id="GSCAITM"/>
<keyword evidence="9" id="KW-1185">Reference proteome</keyword>
<evidence type="ECO:0000313" key="8">
    <source>
        <dbReference type="EnsemblPlants" id="Kaladp0071s0096.1.v1.1"/>
    </source>
</evidence>
<sequence>MEEIRCEQKLPLSSPVRAHSSVVFSAGVVIYRLRGPGPFTYGPLRPNKNAGPTRVVKWANGGGEEMEERFVRRWRFCDVPDSRVPIDDRFSWAPGLPEQAYIMGRVKLKIKRLENSNSRQTTYAKRKNGILKKANELAILCDIDILLLMFSPTGKPSLCCGKRGVEEVIAKFAQLTPQERAKRQLEGLEALKKTFKKLDHDVNIQEFLGTSTQTVEGMTEQMVQIRAELEETQQRLSYWSDPSKIESLDHLGQMEASLGKSLDAIRAHKENLEKQQLILQETTAQIQNEMQMPYRVSLEQHYQPLPWIAPNEAPHIPLSEDPNLIPQREIECSGSSSFATYSTYLDLCKRAQSGAFRDDSGFLSELGRSSPQLISGQFSFPSYSANLLASDAKYPADTNLQNSVHLEPQPTFGTHPAFDPNHSSWASAAGPFSDTMHSSWASACGPLADVTHGVWGSTSGPCSATTANSNWASPGSYPVALFDEHYQLPH</sequence>
<dbReference type="PROSITE" id="PS50066">
    <property type="entry name" value="MADS_BOX_2"/>
    <property type="match status" value="1"/>
</dbReference>
<dbReference type="GO" id="GO:0000981">
    <property type="term" value="F:DNA-binding transcription factor activity, RNA polymerase II-specific"/>
    <property type="evidence" value="ECO:0007669"/>
    <property type="project" value="InterPro"/>
</dbReference>